<feature type="non-terminal residue" evidence="13">
    <location>
        <position position="273"/>
    </location>
</feature>
<dbReference type="Gene3D" id="1.20.1070.10">
    <property type="entry name" value="Rhodopsin 7-helix transmembrane proteins"/>
    <property type="match status" value="1"/>
</dbReference>
<dbReference type="InterPro" id="IPR017452">
    <property type="entry name" value="GPCR_Rhodpsn_7TM"/>
</dbReference>
<sequence>MITVSCVLLVILMILALFGNIIIWVAFCKIKRLQRVTNYYIVSLATADLLVTVLAMPMWLLYMLSDGSFIPTHSPQYLIWLLLDIVCGTASIMNLTFVSCDRYLAITYPFRYQSLLSPCRAIVTIVFSWVYAIVISLVKLWIPKRIYPIFVATVSFYIPTIIMTFTYSCIFMVARRHVRVINVAANENQRKFSYASELKAAKIIAVVIGEFLLCWGPFLVTNVVLNYCISCRMAFPVQGAYILKLLQYSSSCFNPYLYTCLNAELRSSIKHML</sequence>
<evidence type="ECO:0000256" key="6">
    <source>
        <dbReference type="ARBA" id="ARBA00023136"/>
    </source>
</evidence>
<dbReference type="FunFam" id="1.20.1070.10:FF:000437">
    <property type="entry name" value="Predicted protein"/>
    <property type="match status" value="1"/>
</dbReference>
<dbReference type="EMBL" id="DS469654">
    <property type="protein sequence ID" value="EDO37118.1"/>
    <property type="molecule type" value="Genomic_DNA"/>
</dbReference>
<feature type="transmembrane region" description="Helical" evidence="11">
    <location>
        <begin position="121"/>
        <end position="142"/>
    </location>
</feature>
<feature type="transmembrane region" description="Helical" evidence="11">
    <location>
        <begin position="200"/>
        <end position="218"/>
    </location>
</feature>
<dbReference type="PhylomeDB" id="A7SGN3"/>
<dbReference type="PROSITE" id="PS50262">
    <property type="entry name" value="G_PROTEIN_RECEP_F1_2"/>
    <property type="match status" value="1"/>
</dbReference>
<feature type="transmembrane region" description="Helical" evidence="11">
    <location>
        <begin position="77"/>
        <end position="100"/>
    </location>
</feature>
<dbReference type="GO" id="GO:0030594">
    <property type="term" value="F:neurotransmitter receptor activity"/>
    <property type="evidence" value="ECO:0000318"/>
    <property type="project" value="GO_Central"/>
</dbReference>
<evidence type="ECO:0000256" key="10">
    <source>
        <dbReference type="RuleBase" id="RU000688"/>
    </source>
</evidence>
<reference evidence="13 14" key="1">
    <citation type="journal article" date="2007" name="Science">
        <title>Sea anemone genome reveals ancestral eumetazoan gene repertoire and genomic organization.</title>
        <authorList>
            <person name="Putnam N.H."/>
            <person name="Srivastava M."/>
            <person name="Hellsten U."/>
            <person name="Dirks B."/>
            <person name="Chapman J."/>
            <person name="Salamov A."/>
            <person name="Terry A."/>
            <person name="Shapiro H."/>
            <person name="Lindquist E."/>
            <person name="Kapitonov V.V."/>
            <person name="Jurka J."/>
            <person name="Genikhovich G."/>
            <person name="Grigoriev I.V."/>
            <person name="Lucas S.M."/>
            <person name="Steele R.E."/>
            <person name="Finnerty J.R."/>
            <person name="Technau U."/>
            <person name="Martindale M.Q."/>
            <person name="Rokhsar D.S."/>
        </authorList>
    </citation>
    <scope>NUCLEOTIDE SEQUENCE [LARGE SCALE GENOMIC DNA]</scope>
    <source>
        <strain evidence="14">CH2 X CH6</strain>
    </source>
</reference>
<dbReference type="PANTHER" id="PTHR24248">
    <property type="entry name" value="ADRENERGIC RECEPTOR-RELATED G-PROTEIN COUPLED RECEPTOR"/>
    <property type="match status" value="1"/>
</dbReference>
<dbReference type="CDD" id="cd14967">
    <property type="entry name" value="7tmA_amine_R-like"/>
    <property type="match status" value="1"/>
</dbReference>
<dbReference type="GO" id="GO:0004993">
    <property type="term" value="F:G protein-coupled serotonin receptor activity"/>
    <property type="evidence" value="ECO:0000318"/>
    <property type="project" value="GO_Central"/>
</dbReference>
<evidence type="ECO:0000259" key="12">
    <source>
        <dbReference type="PROSITE" id="PS50262"/>
    </source>
</evidence>
<evidence type="ECO:0000256" key="3">
    <source>
        <dbReference type="ARBA" id="ARBA00022692"/>
    </source>
</evidence>
<name>A7SGN3_NEMVE</name>
<dbReference type="HOGENOM" id="CLU_009579_11_5_1"/>
<evidence type="ECO:0000256" key="11">
    <source>
        <dbReference type="SAM" id="Phobius"/>
    </source>
</evidence>
<feature type="transmembrane region" description="Helical" evidence="11">
    <location>
        <begin position="154"/>
        <end position="174"/>
    </location>
</feature>
<dbReference type="GO" id="GO:0045202">
    <property type="term" value="C:synapse"/>
    <property type="evidence" value="ECO:0007669"/>
    <property type="project" value="GOC"/>
</dbReference>
<evidence type="ECO:0000256" key="9">
    <source>
        <dbReference type="ARBA" id="ARBA00023224"/>
    </source>
</evidence>
<dbReference type="Proteomes" id="UP000001593">
    <property type="component" value="Unassembled WGS sequence"/>
</dbReference>
<evidence type="ECO:0000256" key="5">
    <source>
        <dbReference type="ARBA" id="ARBA00023040"/>
    </source>
</evidence>
<keyword evidence="4 11" id="KW-1133">Transmembrane helix</keyword>
<dbReference type="GO" id="GO:0007187">
    <property type="term" value="P:G protein-coupled receptor signaling pathway, coupled to cyclic nucleotide second messenger"/>
    <property type="evidence" value="ECO:0000318"/>
    <property type="project" value="GO_Central"/>
</dbReference>
<dbReference type="GO" id="GO:0007268">
    <property type="term" value="P:chemical synaptic transmission"/>
    <property type="evidence" value="ECO:0000318"/>
    <property type="project" value="GO_Central"/>
</dbReference>
<dbReference type="eggNOG" id="KOG3656">
    <property type="taxonomic scope" value="Eukaryota"/>
</dbReference>
<comment type="subcellular location">
    <subcellularLocation>
        <location evidence="1">Cell membrane</location>
        <topology evidence="1">Multi-pass membrane protein</topology>
    </subcellularLocation>
</comment>
<dbReference type="GO" id="GO:0005886">
    <property type="term" value="C:plasma membrane"/>
    <property type="evidence" value="ECO:0000318"/>
    <property type="project" value="GO_Central"/>
</dbReference>
<evidence type="ECO:0000313" key="14">
    <source>
        <dbReference type="Proteomes" id="UP000001593"/>
    </source>
</evidence>
<dbReference type="PRINTS" id="PR00237">
    <property type="entry name" value="GPCRRHODOPSN"/>
</dbReference>
<dbReference type="AlphaFoldDB" id="A7SGN3"/>
<dbReference type="KEGG" id="nve:5508581"/>
<keyword evidence="7" id="KW-1015">Disulfide bond</keyword>
<feature type="transmembrane region" description="Helical" evidence="11">
    <location>
        <begin position="39"/>
        <end position="65"/>
    </location>
</feature>
<evidence type="ECO:0000313" key="13">
    <source>
        <dbReference type="EMBL" id="EDO37118.1"/>
    </source>
</evidence>
<keyword evidence="14" id="KW-1185">Reference proteome</keyword>
<evidence type="ECO:0000256" key="2">
    <source>
        <dbReference type="ARBA" id="ARBA00022475"/>
    </source>
</evidence>
<organism evidence="13 14">
    <name type="scientific">Nematostella vectensis</name>
    <name type="common">Starlet sea anemone</name>
    <dbReference type="NCBI Taxonomy" id="45351"/>
    <lineage>
        <taxon>Eukaryota</taxon>
        <taxon>Metazoa</taxon>
        <taxon>Cnidaria</taxon>
        <taxon>Anthozoa</taxon>
        <taxon>Hexacorallia</taxon>
        <taxon>Actiniaria</taxon>
        <taxon>Edwardsiidae</taxon>
        <taxon>Nematostella</taxon>
    </lineage>
</organism>
<evidence type="ECO:0000256" key="8">
    <source>
        <dbReference type="ARBA" id="ARBA00023170"/>
    </source>
</evidence>
<dbReference type="OrthoDB" id="5959645at2759"/>
<evidence type="ECO:0000256" key="7">
    <source>
        <dbReference type="ARBA" id="ARBA00023157"/>
    </source>
</evidence>
<keyword evidence="5 10" id="KW-0297">G-protein coupled receptor</keyword>
<comment type="similarity">
    <text evidence="10">Belongs to the G-protein coupled receptor 1 family.</text>
</comment>
<proteinExistence type="inferred from homology"/>
<keyword evidence="9 10" id="KW-0807">Transducer</keyword>
<gene>
    <name evidence="13" type="ORF">NEMVEDRAFT_v1g117699</name>
</gene>
<keyword evidence="8 10" id="KW-0675">Receptor</keyword>
<evidence type="ECO:0000256" key="1">
    <source>
        <dbReference type="ARBA" id="ARBA00004651"/>
    </source>
</evidence>
<feature type="domain" description="G-protein coupled receptors family 1 profile" evidence="12">
    <location>
        <begin position="19"/>
        <end position="258"/>
    </location>
</feature>
<keyword evidence="2" id="KW-1003">Cell membrane</keyword>
<dbReference type="Pfam" id="PF00001">
    <property type="entry name" value="7tm_1"/>
    <property type="match status" value="2"/>
</dbReference>
<evidence type="ECO:0000256" key="4">
    <source>
        <dbReference type="ARBA" id="ARBA00022989"/>
    </source>
</evidence>
<dbReference type="GO" id="GO:0030425">
    <property type="term" value="C:dendrite"/>
    <property type="evidence" value="ECO:0000318"/>
    <property type="project" value="GO_Central"/>
</dbReference>
<dbReference type="InParanoid" id="A7SGN3"/>
<dbReference type="PROSITE" id="PS00237">
    <property type="entry name" value="G_PROTEIN_RECEP_F1_1"/>
    <property type="match status" value="1"/>
</dbReference>
<feature type="transmembrane region" description="Helical" evidence="11">
    <location>
        <begin position="6"/>
        <end position="27"/>
    </location>
</feature>
<dbReference type="SUPFAM" id="SSF81321">
    <property type="entry name" value="Family A G protein-coupled receptor-like"/>
    <property type="match status" value="1"/>
</dbReference>
<dbReference type="InterPro" id="IPR000276">
    <property type="entry name" value="GPCR_Rhodpsn"/>
</dbReference>
<protein>
    <recommendedName>
        <fullName evidence="12">G-protein coupled receptors family 1 profile domain-containing protein</fullName>
    </recommendedName>
</protein>
<keyword evidence="3 10" id="KW-0812">Transmembrane</keyword>
<dbReference type="PANTHER" id="PTHR24248:SF199">
    <property type="entry name" value="IP13425P-RELATED"/>
    <property type="match status" value="1"/>
</dbReference>
<dbReference type="STRING" id="45351.A7SGN3"/>
<keyword evidence="6 11" id="KW-0472">Membrane</keyword>
<accession>A7SGN3</accession>